<reference evidence="1 2" key="1">
    <citation type="submission" date="2018-06" db="EMBL/GenBank/DDBJ databases">
        <authorList>
            <consortium name="Pathogen Informatics"/>
            <person name="Doyle S."/>
        </authorList>
    </citation>
    <scope>NUCLEOTIDE SEQUENCE [LARGE SCALE GENOMIC DNA]</scope>
    <source>
        <strain evidence="1 2">NCTC1542</strain>
    </source>
</reference>
<protein>
    <submittedName>
        <fullName evidence="1">Uncharacterized protein</fullName>
    </submittedName>
</protein>
<sequence length="57" mass="6064">MISQPASVKIWCGRATSSAQYPDGRTVPSLSVQRSAAEITISTFVVSISFPELYTGA</sequence>
<proteinExistence type="predicted"/>
<dbReference type="EMBL" id="UGQY01000003">
    <property type="protein sequence ID" value="STZ88878.1"/>
    <property type="molecule type" value="Genomic_DNA"/>
</dbReference>
<dbReference type="AlphaFoldDB" id="A0A378UVY5"/>
<name>A0A378UVY5_MYCFO</name>
<gene>
    <name evidence="1" type="ORF">NCTC1542_03665</name>
</gene>
<accession>A0A378UVY5</accession>
<dbReference type="Proteomes" id="UP000255389">
    <property type="component" value="Unassembled WGS sequence"/>
</dbReference>
<evidence type="ECO:0000313" key="1">
    <source>
        <dbReference type="EMBL" id="STZ88878.1"/>
    </source>
</evidence>
<evidence type="ECO:0000313" key="2">
    <source>
        <dbReference type="Proteomes" id="UP000255389"/>
    </source>
</evidence>
<organism evidence="1 2">
    <name type="scientific">Mycolicibacterium fortuitum</name>
    <name type="common">Mycobacterium fortuitum</name>
    <dbReference type="NCBI Taxonomy" id="1766"/>
    <lineage>
        <taxon>Bacteria</taxon>
        <taxon>Bacillati</taxon>
        <taxon>Actinomycetota</taxon>
        <taxon>Actinomycetes</taxon>
        <taxon>Mycobacteriales</taxon>
        <taxon>Mycobacteriaceae</taxon>
        <taxon>Mycolicibacterium</taxon>
    </lineage>
</organism>